<evidence type="ECO:0000313" key="13">
    <source>
        <dbReference type="Proteomes" id="UP000306509"/>
    </source>
</evidence>
<dbReference type="InterPro" id="IPR036890">
    <property type="entry name" value="HATPase_C_sf"/>
</dbReference>
<reference evidence="12 13" key="1">
    <citation type="journal article" date="2019" name="Anaerobe">
        <title>Detection of Robinsoniella peoriensis in multiple bone samples of a trauma patient.</title>
        <authorList>
            <person name="Schrottner P."/>
            <person name="Hartwich K."/>
            <person name="Bunk B."/>
            <person name="Schober I."/>
            <person name="Helbig S."/>
            <person name="Rudolph W.W."/>
            <person name="Gunzer F."/>
        </authorList>
    </citation>
    <scope>NUCLEOTIDE SEQUENCE [LARGE SCALE GENOMIC DNA]</scope>
    <source>
        <strain evidence="12 13">DSM 106044</strain>
    </source>
</reference>
<dbReference type="PROSITE" id="PS50885">
    <property type="entry name" value="HAMP"/>
    <property type="match status" value="1"/>
</dbReference>
<feature type="transmembrane region" description="Helical" evidence="9">
    <location>
        <begin position="299"/>
        <end position="323"/>
    </location>
</feature>
<dbReference type="AlphaFoldDB" id="A0A4U8Q486"/>
<comment type="subcellular location">
    <subcellularLocation>
        <location evidence="2">Membrane</location>
    </subcellularLocation>
</comment>
<dbReference type="InterPro" id="IPR010559">
    <property type="entry name" value="Sig_transdc_His_kin_internal"/>
</dbReference>
<dbReference type="Pfam" id="PF02518">
    <property type="entry name" value="HATPase_c"/>
    <property type="match status" value="1"/>
</dbReference>
<evidence type="ECO:0000256" key="8">
    <source>
        <dbReference type="SAM" id="Coils"/>
    </source>
</evidence>
<dbReference type="PANTHER" id="PTHR34220:SF7">
    <property type="entry name" value="SENSOR HISTIDINE KINASE YPDA"/>
    <property type="match status" value="1"/>
</dbReference>
<keyword evidence="6 12" id="KW-0418">Kinase</keyword>
<evidence type="ECO:0000256" key="3">
    <source>
        <dbReference type="ARBA" id="ARBA00012438"/>
    </source>
</evidence>
<evidence type="ECO:0000256" key="6">
    <source>
        <dbReference type="ARBA" id="ARBA00022777"/>
    </source>
</evidence>
<dbReference type="PANTHER" id="PTHR34220">
    <property type="entry name" value="SENSOR HISTIDINE KINASE YPDA"/>
    <property type="match status" value="1"/>
</dbReference>
<dbReference type="InterPro" id="IPR004358">
    <property type="entry name" value="Sig_transdc_His_kin-like_C"/>
</dbReference>
<dbReference type="Gene3D" id="3.30.565.10">
    <property type="entry name" value="Histidine kinase-like ATPase, C-terminal domain"/>
    <property type="match status" value="1"/>
</dbReference>
<dbReference type="InterPro" id="IPR005467">
    <property type="entry name" value="His_kinase_dom"/>
</dbReference>
<dbReference type="Gene3D" id="6.10.340.10">
    <property type="match status" value="1"/>
</dbReference>
<dbReference type="CDD" id="cd06225">
    <property type="entry name" value="HAMP"/>
    <property type="match status" value="1"/>
</dbReference>
<sequence>MKNNWKEQILGKTIKARLIRYNLCIVSTIALFSCICSYLISSRNAREIAVTALEHEVEGFAGLFGMGYEEMMNIVLNCAERSTMNLGKLDLEASARNRKEAMNYTRTISDYCAVSGYGEYIAKLMVLNEQNDFVQAGYEPGSSNDPQALRSADWFAGELSKSTELYVLDMVDSPFWGGKSEKLLPLLRKVNNNSSYSGDGWVFLGISAKLFRDALKEVQHENRIAVVTATGKTVAAVNEKSVGEDEAFIRMLLQQGSGKDTFRMKMNGEKCMVSYVRNPKSGILVYEILPLHRVVNNSFMILMIILLIFTSCISIGMVLSSFFTKRINEPIDKLVSHIRLLSHGDFTVDPKIESEDEIGTIGKGVNHMAAKIEELVDMKVESEKEKKNLEIKMLQAQINPHFLYNTLDSIRWIAIIQKNSGIVKVVTSLSSLLKNMAKGFNEKITLKQELDFLADYIVIEKVRYVELFDVEIDVEPKELYQAKIVKLTLQPLVENAIFSGIEPSGRNGLVQIKAVKKGQDLCITVRDNGIGMDKEKAKQLLKDTETVKSSSMSGIGLPNVDRRMKLVYGESYGLSIQSEPGQYTQITVMLPLEM</sequence>
<dbReference type="Proteomes" id="UP000306509">
    <property type="component" value="Unassembled WGS sequence"/>
</dbReference>
<evidence type="ECO:0000256" key="7">
    <source>
        <dbReference type="ARBA" id="ARBA00023012"/>
    </source>
</evidence>
<dbReference type="SUPFAM" id="SSF158472">
    <property type="entry name" value="HAMP domain-like"/>
    <property type="match status" value="1"/>
</dbReference>
<feature type="domain" description="Histidine kinase" evidence="10">
    <location>
        <begin position="489"/>
        <end position="594"/>
    </location>
</feature>
<feature type="domain" description="HAMP" evidence="11">
    <location>
        <begin position="325"/>
        <end position="377"/>
    </location>
</feature>
<dbReference type="PROSITE" id="PS50109">
    <property type="entry name" value="HIS_KIN"/>
    <property type="match status" value="1"/>
</dbReference>
<comment type="catalytic activity">
    <reaction evidence="1">
        <text>ATP + protein L-histidine = ADP + protein N-phospho-L-histidine.</text>
        <dbReference type="EC" id="2.7.13.3"/>
    </reaction>
</comment>
<organism evidence="12 13">
    <name type="scientific">Robinsoniella peoriensis</name>
    <dbReference type="NCBI Taxonomy" id="180332"/>
    <lineage>
        <taxon>Bacteria</taxon>
        <taxon>Bacillati</taxon>
        <taxon>Bacillota</taxon>
        <taxon>Clostridia</taxon>
        <taxon>Lachnospirales</taxon>
        <taxon>Lachnospiraceae</taxon>
        <taxon>Robinsoniella</taxon>
    </lineage>
</organism>
<dbReference type="RefSeq" id="WP_044297852.1">
    <property type="nucleotide sequence ID" value="NZ_CABMJZ010000098.1"/>
</dbReference>
<evidence type="ECO:0000259" key="10">
    <source>
        <dbReference type="PROSITE" id="PS50109"/>
    </source>
</evidence>
<keyword evidence="7" id="KW-0902">Two-component regulatory system</keyword>
<dbReference type="InterPro" id="IPR050640">
    <property type="entry name" value="Bact_2-comp_sensor_kinase"/>
</dbReference>
<dbReference type="STRING" id="180332.GCA_000797495_01815"/>
<evidence type="ECO:0000256" key="4">
    <source>
        <dbReference type="ARBA" id="ARBA00022553"/>
    </source>
</evidence>
<dbReference type="PRINTS" id="PR00344">
    <property type="entry name" value="BCTRLSENSOR"/>
</dbReference>
<dbReference type="GO" id="GO:0016020">
    <property type="term" value="C:membrane"/>
    <property type="evidence" value="ECO:0007669"/>
    <property type="project" value="UniProtKB-SubCell"/>
</dbReference>
<keyword evidence="4" id="KW-0597">Phosphoprotein</keyword>
<evidence type="ECO:0000256" key="1">
    <source>
        <dbReference type="ARBA" id="ARBA00000085"/>
    </source>
</evidence>
<accession>A0A4U8Q486</accession>
<keyword evidence="13" id="KW-1185">Reference proteome</keyword>
<gene>
    <name evidence="12" type="primary">yehU_31</name>
    <name evidence="12" type="ORF">DSM106044_03976</name>
</gene>
<dbReference type="SUPFAM" id="SSF55874">
    <property type="entry name" value="ATPase domain of HSP90 chaperone/DNA topoisomerase II/histidine kinase"/>
    <property type="match status" value="1"/>
</dbReference>
<comment type="caution">
    <text evidence="12">The sequence shown here is derived from an EMBL/GenBank/DDBJ whole genome shotgun (WGS) entry which is preliminary data.</text>
</comment>
<keyword evidence="5 12" id="KW-0808">Transferase</keyword>
<dbReference type="Pfam" id="PF06580">
    <property type="entry name" value="His_kinase"/>
    <property type="match status" value="1"/>
</dbReference>
<dbReference type="GO" id="GO:0000155">
    <property type="term" value="F:phosphorelay sensor kinase activity"/>
    <property type="evidence" value="ECO:0007669"/>
    <property type="project" value="InterPro"/>
</dbReference>
<dbReference type="SMART" id="SM00387">
    <property type="entry name" value="HATPase_c"/>
    <property type="match status" value="1"/>
</dbReference>
<dbReference type="InterPro" id="IPR003660">
    <property type="entry name" value="HAMP_dom"/>
</dbReference>
<dbReference type="EMBL" id="QGQD01000074">
    <property type="protein sequence ID" value="TLC99198.1"/>
    <property type="molecule type" value="Genomic_DNA"/>
</dbReference>
<feature type="transmembrane region" description="Helical" evidence="9">
    <location>
        <begin position="21"/>
        <end position="40"/>
    </location>
</feature>
<name>A0A4U8Q486_9FIRM</name>
<dbReference type="OrthoDB" id="9809348at2"/>
<evidence type="ECO:0000256" key="9">
    <source>
        <dbReference type="SAM" id="Phobius"/>
    </source>
</evidence>
<keyword evidence="9" id="KW-0472">Membrane</keyword>
<dbReference type="InterPro" id="IPR003594">
    <property type="entry name" value="HATPase_dom"/>
</dbReference>
<evidence type="ECO:0000256" key="5">
    <source>
        <dbReference type="ARBA" id="ARBA00022679"/>
    </source>
</evidence>
<protein>
    <recommendedName>
        <fullName evidence="3">histidine kinase</fullName>
        <ecNumber evidence="3">2.7.13.3</ecNumber>
    </recommendedName>
</protein>
<dbReference type="PROSITE" id="PS51257">
    <property type="entry name" value="PROKAR_LIPOPROTEIN"/>
    <property type="match status" value="1"/>
</dbReference>
<keyword evidence="8" id="KW-0175">Coiled coil</keyword>
<evidence type="ECO:0000256" key="2">
    <source>
        <dbReference type="ARBA" id="ARBA00004370"/>
    </source>
</evidence>
<dbReference type="SMART" id="SM00304">
    <property type="entry name" value="HAMP"/>
    <property type="match status" value="1"/>
</dbReference>
<proteinExistence type="predicted"/>
<keyword evidence="9" id="KW-0812">Transmembrane</keyword>
<feature type="coiled-coil region" evidence="8">
    <location>
        <begin position="372"/>
        <end position="399"/>
    </location>
</feature>
<evidence type="ECO:0000313" key="12">
    <source>
        <dbReference type="EMBL" id="TLC99198.1"/>
    </source>
</evidence>
<evidence type="ECO:0000259" key="11">
    <source>
        <dbReference type="PROSITE" id="PS50885"/>
    </source>
</evidence>
<dbReference type="EC" id="2.7.13.3" evidence="3"/>
<dbReference type="Pfam" id="PF00672">
    <property type="entry name" value="HAMP"/>
    <property type="match status" value="1"/>
</dbReference>
<keyword evidence="9" id="KW-1133">Transmembrane helix</keyword>